<dbReference type="PANTHER" id="PTHR24189:SF50">
    <property type="entry name" value="ANKYRIN REPEAT AND SOCS BOX PROTEIN 2"/>
    <property type="match status" value="1"/>
</dbReference>
<keyword evidence="1" id="KW-0677">Repeat</keyword>
<dbReference type="InterPro" id="IPR050745">
    <property type="entry name" value="Multifunctional_regulatory"/>
</dbReference>
<accession>A0AAN6WJM2</accession>
<dbReference type="SUPFAM" id="SSF48403">
    <property type="entry name" value="Ankyrin repeat"/>
    <property type="match status" value="1"/>
</dbReference>
<evidence type="ECO:0000256" key="1">
    <source>
        <dbReference type="ARBA" id="ARBA00022737"/>
    </source>
</evidence>
<proteinExistence type="predicted"/>
<evidence type="ECO:0000256" key="3">
    <source>
        <dbReference type="PROSITE-ProRule" id="PRU00023"/>
    </source>
</evidence>
<dbReference type="InterPro" id="IPR036770">
    <property type="entry name" value="Ankyrin_rpt-contain_sf"/>
</dbReference>
<name>A0AAN6WJM2_9PEZI</name>
<organism evidence="4 5">
    <name type="scientific">Podospora australis</name>
    <dbReference type="NCBI Taxonomy" id="1536484"/>
    <lineage>
        <taxon>Eukaryota</taxon>
        <taxon>Fungi</taxon>
        <taxon>Dikarya</taxon>
        <taxon>Ascomycota</taxon>
        <taxon>Pezizomycotina</taxon>
        <taxon>Sordariomycetes</taxon>
        <taxon>Sordariomycetidae</taxon>
        <taxon>Sordariales</taxon>
        <taxon>Podosporaceae</taxon>
        <taxon>Podospora</taxon>
    </lineage>
</organism>
<dbReference type="SMART" id="SM00248">
    <property type="entry name" value="ANK"/>
    <property type="match status" value="3"/>
</dbReference>
<evidence type="ECO:0000313" key="4">
    <source>
        <dbReference type="EMBL" id="KAK4182476.1"/>
    </source>
</evidence>
<comment type="caution">
    <text evidence="4">The sequence shown here is derived from an EMBL/GenBank/DDBJ whole genome shotgun (WGS) entry which is preliminary data.</text>
</comment>
<feature type="repeat" description="ANK" evidence="3">
    <location>
        <begin position="99"/>
        <end position="131"/>
    </location>
</feature>
<keyword evidence="5" id="KW-1185">Reference proteome</keyword>
<feature type="non-terminal residue" evidence="4">
    <location>
        <position position="260"/>
    </location>
</feature>
<gene>
    <name evidence="4" type="ORF">QBC35DRAFT_457263</name>
</gene>
<dbReference type="Pfam" id="PF00023">
    <property type="entry name" value="Ank"/>
    <property type="match status" value="2"/>
</dbReference>
<dbReference type="Proteomes" id="UP001302126">
    <property type="component" value="Unassembled WGS sequence"/>
</dbReference>
<dbReference type="InterPro" id="IPR002110">
    <property type="entry name" value="Ankyrin_rpt"/>
</dbReference>
<keyword evidence="2 3" id="KW-0040">ANK repeat</keyword>
<dbReference type="PROSITE" id="PS50297">
    <property type="entry name" value="ANK_REP_REGION"/>
    <property type="match status" value="2"/>
</dbReference>
<reference evidence="4" key="2">
    <citation type="submission" date="2023-05" db="EMBL/GenBank/DDBJ databases">
        <authorList>
            <consortium name="Lawrence Berkeley National Laboratory"/>
            <person name="Steindorff A."/>
            <person name="Hensen N."/>
            <person name="Bonometti L."/>
            <person name="Westerberg I."/>
            <person name="Brannstrom I.O."/>
            <person name="Guillou S."/>
            <person name="Cros-Aarteil S."/>
            <person name="Calhoun S."/>
            <person name="Haridas S."/>
            <person name="Kuo A."/>
            <person name="Mondo S."/>
            <person name="Pangilinan J."/>
            <person name="Riley R."/>
            <person name="Labutti K."/>
            <person name="Andreopoulos B."/>
            <person name="Lipzen A."/>
            <person name="Chen C."/>
            <person name="Yanf M."/>
            <person name="Daum C."/>
            <person name="Ng V."/>
            <person name="Clum A."/>
            <person name="Ohm R."/>
            <person name="Martin F."/>
            <person name="Silar P."/>
            <person name="Natvig D."/>
            <person name="Lalanne C."/>
            <person name="Gautier V."/>
            <person name="Ament-Velasquez S.L."/>
            <person name="Kruys A."/>
            <person name="Hutchinson M.I."/>
            <person name="Powell A.J."/>
            <person name="Barry K."/>
            <person name="Miller A.N."/>
            <person name="Grigoriev I.V."/>
            <person name="Debuchy R."/>
            <person name="Gladieux P."/>
            <person name="Thoren M.H."/>
            <person name="Johannesson H."/>
        </authorList>
    </citation>
    <scope>NUCLEOTIDE SEQUENCE</scope>
    <source>
        <strain evidence="4">PSN309</strain>
    </source>
</reference>
<dbReference type="AlphaFoldDB" id="A0AAN6WJM2"/>
<dbReference type="PROSITE" id="PS50088">
    <property type="entry name" value="ANK_REPEAT"/>
    <property type="match status" value="2"/>
</dbReference>
<dbReference type="Gene3D" id="1.25.40.20">
    <property type="entry name" value="Ankyrin repeat-containing domain"/>
    <property type="match status" value="2"/>
</dbReference>
<sequence length="260" mass="29226">MLRQVSSRNFLGHPNASTLINLRENDGSTALHYVVREGNLDATRLLLCYGADPNAEDHKQLTPLHRSVIVHFGWPSDMSAKIARLFLIYEADVDAKDGEGKTPLYWAIDTDCVDMAKSLLAWGANDSIIEGFVNHTVEVRQFMRSFACKDIKSQRQFPASPPQCSAKAKPLCEVARIAVTLSWSPEPSVTVAPSDFSHCISTSYWTVHELLYKASKKKKFFKGGAKLLCQIRVFVQNLQEREYEVSEDDILTWVHIPGNN</sequence>
<reference evidence="4" key="1">
    <citation type="journal article" date="2023" name="Mol. Phylogenet. Evol.">
        <title>Genome-scale phylogeny and comparative genomics of the fungal order Sordariales.</title>
        <authorList>
            <person name="Hensen N."/>
            <person name="Bonometti L."/>
            <person name="Westerberg I."/>
            <person name="Brannstrom I.O."/>
            <person name="Guillou S."/>
            <person name="Cros-Aarteil S."/>
            <person name="Calhoun S."/>
            <person name="Haridas S."/>
            <person name="Kuo A."/>
            <person name="Mondo S."/>
            <person name="Pangilinan J."/>
            <person name="Riley R."/>
            <person name="LaButti K."/>
            <person name="Andreopoulos B."/>
            <person name="Lipzen A."/>
            <person name="Chen C."/>
            <person name="Yan M."/>
            <person name="Daum C."/>
            <person name="Ng V."/>
            <person name="Clum A."/>
            <person name="Steindorff A."/>
            <person name="Ohm R.A."/>
            <person name="Martin F."/>
            <person name="Silar P."/>
            <person name="Natvig D.O."/>
            <person name="Lalanne C."/>
            <person name="Gautier V."/>
            <person name="Ament-Velasquez S.L."/>
            <person name="Kruys A."/>
            <person name="Hutchinson M.I."/>
            <person name="Powell A.J."/>
            <person name="Barry K."/>
            <person name="Miller A.N."/>
            <person name="Grigoriev I.V."/>
            <person name="Debuchy R."/>
            <person name="Gladieux P."/>
            <person name="Hiltunen Thoren M."/>
            <person name="Johannesson H."/>
        </authorList>
    </citation>
    <scope>NUCLEOTIDE SEQUENCE</scope>
    <source>
        <strain evidence="4">PSN309</strain>
    </source>
</reference>
<feature type="repeat" description="ANK" evidence="3">
    <location>
        <begin position="26"/>
        <end position="58"/>
    </location>
</feature>
<evidence type="ECO:0000256" key="2">
    <source>
        <dbReference type="ARBA" id="ARBA00023043"/>
    </source>
</evidence>
<evidence type="ECO:0000313" key="5">
    <source>
        <dbReference type="Proteomes" id="UP001302126"/>
    </source>
</evidence>
<dbReference type="EMBL" id="MU864654">
    <property type="protein sequence ID" value="KAK4182476.1"/>
    <property type="molecule type" value="Genomic_DNA"/>
</dbReference>
<dbReference type="PANTHER" id="PTHR24189">
    <property type="entry name" value="MYOTROPHIN"/>
    <property type="match status" value="1"/>
</dbReference>
<protein>
    <submittedName>
        <fullName evidence="4">Ankyrin repeat-containing domain protein</fullName>
    </submittedName>
</protein>